<dbReference type="GO" id="GO:0008270">
    <property type="term" value="F:zinc ion binding"/>
    <property type="evidence" value="ECO:0007669"/>
    <property type="project" value="UniProtKB-KW"/>
</dbReference>
<keyword evidence="10" id="KW-1185">Reference proteome</keyword>
<dbReference type="EMBL" id="LR743600">
    <property type="protein sequence ID" value="CAA2630805.1"/>
    <property type="molecule type" value="Genomic_DNA"/>
</dbReference>
<evidence type="ECO:0000256" key="5">
    <source>
        <dbReference type="ARBA" id="ARBA00023016"/>
    </source>
</evidence>
<dbReference type="GO" id="GO:0005737">
    <property type="term" value="C:cytoplasm"/>
    <property type="evidence" value="ECO:0007669"/>
    <property type="project" value="TreeGrafter"/>
</dbReference>
<proteinExistence type="predicted"/>
<organism evidence="9">
    <name type="scientific">Spirodela intermedia</name>
    <name type="common">Intermediate duckweed</name>
    <dbReference type="NCBI Taxonomy" id="51605"/>
    <lineage>
        <taxon>Eukaryota</taxon>
        <taxon>Viridiplantae</taxon>
        <taxon>Streptophyta</taxon>
        <taxon>Embryophyta</taxon>
        <taxon>Tracheophyta</taxon>
        <taxon>Spermatophyta</taxon>
        <taxon>Magnoliopsida</taxon>
        <taxon>Liliopsida</taxon>
        <taxon>Araceae</taxon>
        <taxon>Lemnoideae</taxon>
        <taxon>Spirodela</taxon>
    </lineage>
</organism>
<accession>A0A7I8JIQ4</accession>
<evidence type="ECO:0000259" key="8">
    <source>
        <dbReference type="PROSITE" id="PS51039"/>
    </source>
</evidence>
<dbReference type="PROSITE" id="PS51039">
    <property type="entry name" value="ZF_AN1"/>
    <property type="match status" value="2"/>
</dbReference>
<dbReference type="EMBL" id="CACRZD030000013">
    <property type="protein sequence ID" value="CAA6670048.1"/>
    <property type="molecule type" value="Genomic_DNA"/>
</dbReference>
<evidence type="ECO:0000313" key="9">
    <source>
        <dbReference type="EMBL" id="CAA2630805.1"/>
    </source>
</evidence>
<keyword evidence="2" id="KW-0479">Metal-binding</keyword>
<dbReference type="AlphaFoldDB" id="A0A7I8JIQ4"/>
<evidence type="ECO:0000256" key="7">
    <source>
        <dbReference type="SAM" id="MobiDB-lite"/>
    </source>
</evidence>
<dbReference type="PANTHER" id="PTHR14677:SF20">
    <property type="entry name" value="ZINC FINGER AN1-TYPE CONTAINING 2A-RELATED"/>
    <property type="match status" value="1"/>
</dbReference>
<feature type="domain" description="AN1-type" evidence="8">
    <location>
        <begin position="148"/>
        <end position="198"/>
    </location>
</feature>
<dbReference type="SMART" id="SM00154">
    <property type="entry name" value="ZnF_AN1"/>
    <property type="match status" value="2"/>
</dbReference>
<dbReference type="Gene3D" id="4.10.1110.10">
    <property type="entry name" value="AN1-like Zinc finger"/>
    <property type="match status" value="2"/>
</dbReference>
<dbReference type="PANTHER" id="PTHR14677">
    <property type="entry name" value="ARSENITE INDUCUBLE RNA ASSOCIATED PROTEIN AIP-1-RELATED"/>
    <property type="match status" value="1"/>
</dbReference>
<feature type="region of interest" description="Disordered" evidence="7">
    <location>
        <begin position="43"/>
        <end position="63"/>
    </location>
</feature>
<evidence type="ECO:0000313" key="10">
    <source>
        <dbReference type="Proteomes" id="UP001189122"/>
    </source>
</evidence>
<evidence type="ECO:0000256" key="3">
    <source>
        <dbReference type="ARBA" id="ARBA00022771"/>
    </source>
</evidence>
<evidence type="ECO:0000256" key="4">
    <source>
        <dbReference type="ARBA" id="ARBA00022833"/>
    </source>
</evidence>
<evidence type="ECO:0000256" key="1">
    <source>
        <dbReference type="ARBA" id="ARBA00003732"/>
    </source>
</evidence>
<feature type="domain" description="AN1-type" evidence="8">
    <location>
        <begin position="62"/>
        <end position="110"/>
    </location>
</feature>
<evidence type="ECO:0000256" key="6">
    <source>
        <dbReference type="PROSITE-ProRule" id="PRU00449"/>
    </source>
</evidence>
<dbReference type="Pfam" id="PF01428">
    <property type="entry name" value="zf-AN1"/>
    <property type="match status" value="2"/>
</dbReference>
<sequence>MVLEYSPFRQRADPIGDVSSVQRFFLRAQGRRNVYIQTQSFPFPSHGARGRERNGGRNRSVPGAGRHCEMEDCGQLDFLPFECDGCHKVFCKEHRAYAGHDCPKADHKSRVVVVCDACSASVERRGGEDDSAALARHAGSGGCDPGRKRSKARCPARGCREQLTFSNTAPCRSCHQRLCLRHRFPDTHSCGGGRAKLLPLAFRKREEPPSPPPIRAC</sequence>
<dbReference type="Proteomes" id="UP001189122">
    <property type="component" value="Unassembled WGS sequence"/>
</dbReference>
<dbReference type="SUPFAM" id="SSF118310">
    <property type="entry name" value="AN1-like Zinc finger"/>
    <property type="match status" value="2"/>
</dbReference>
<dbReference type="InterPro" id="IPR035896">
    <property type="entry name" value="AN1-like_Znf"/>
</dbReference>
<protein>
    <recommendedName>
        <fullName evidence="8">AN1-type domain-containing protein</fullName>
    </recommendedName>
</protein>
<dbReference type="InterPro" id="IPR000058">
    <property type="entry name" value="Znf_AN1"/>
</dbReference>
<keyword evidence="5" id="KW-0346">Stress response</keyword>
<comment type="function">
    <text evidence="1">May be involved in environmental stress response.</text>
</comment>
<keyword evidence="4" id="KW-0862">Zinc</keyword>
<evidence type="ECO:0000256" key="2">
    <source>
        <dbReference type="ARBA" id="ARBA00022723"/>
    </source>
</evidence>
<name>A0A7I8JIQ4_SPIIN</name>
<gene>
    <name evidence="9" type="ORF">SI7747_13016451</name>
</gene>
<reference evidence="9 10" key="1">
    <citation type="submission" date="2019-12" db="EMBL/GenBank/DDBJ databases">
        <authorList>
            <person name="Scholz U."/>
            <person name="Mascher M."/>
            <person name="Fiebig A."/>
        </authorList>
    </citation>
    <scope>NUCLEOTIDE SEQUENCE</scope>
</reference>
<keyword evidence="3 6" id="KW-0863">Zinc-finger</keyword>